<feature type="region of interest" description="Disordered" evidence="1">
    <location>
        <begin position="76"/>
        <end position="100"/>
    </location>
</feature>
<keyword evidence="2" id="KW-1133">Transmembrane helix</keyword>
<keyword evidence="2" id="KW-0812">Transmembrane</keyword>
<name>A0A645DFK3_9ZZZZ</name>
<feature type="compositionally biased region" description="Gly residues" evidence="1">
    <location>
        <begin position="90"/>
        <end position="100"/>
    </location>
</feature>
<evidence type="ECO:0000256" key="2">
    <source>
        <dbReference type="SAM" id="Phobius"/>
    </source>
</evidence>
<sequence length="100" mass="11201">MRTGVSQMALYLRRVRLKYQLDRIGLCKMVFATIIFVKRGLAAVAGIVAFKHHRVNRLKGRYTRFIAKSAVHHAAHQQADTQCDRNGRGQRVGNGTHGSG</sequence>
<feature type="transmembrane region" description="Helical" evidence="2">
    <location>
        <begin position="29"/>
        <end position="50"/>
    </location>
</feature>
<dbReference type="EMBL" id="VSSQ01035806">
    <property type="protein sequence ID" value="MPM88126.1"/>
    <property type="molecule type" value="Genomic_DNA"/>
</dbReference>
<dbReference type="AlphaFoldDB" id="A0A645DFK3"/>
<organism evidence="3">
    <name type="scientific">bioreactor metagenome</name>
    <dbReference type="NCBI Taxonomy" id="1076179"/>
    <lineage>
        <taxon>unclassified sequences</taxon>
        <taxon>metagenomes</taxon>
        <taxon>ecological metagenomes</taxon>
    </lineage>
</organism>
<protein>
    <submittedName>
        <fullName evidence="3">Uncharacterized protein</fullName>
    </submittedName>
</protein>
<gene>
    <name evidence="3" type="ORF">SDC9_135227</name>
</gene>
<reference evidence="3" key="1">
    <citation type="submission" date="2019-08" db="EMBL/GenBank/DDBJ databases">
        <authorList>
            <person name="Kucharzyk K."/>
            <person name="Murdoch R.W."/>
            <person name="Higgins S."/>
            <person name="Loffler F."/>
        </authorList>
    </citation>
    <scope>NUCLEOTIDE SEQUENCE</scope>
</reference>
<comment type="caution">
    <text evidence="3">The sequence shown here is derived from an EMBL/GenBank/DDBJ whole genome shotgun (WGS) entry which is preliminary data.</text>
</comment>
<evidence type="ECO:0000313" key="3">
    <source>
        <dbReference type="EMBL" id="MPM88126.1"/>
    </source>
</evidence>
<evidence type="ECO:0000256" key="1">
    <source>
        <dbReference type="SAM" id="MobiDB-lite"/>
    </source>
</evidence>
<keyword evidence="2" id="KW-0472">Membrane</keyword>
<proteinExistence type="predicted"/>
<accession>A0A645DFK3</accession>